<feature type="region of interest" description="Disordered" evidence="1">
    <location>
        <begin position="426"/>
        <end position="445"/>
    </location>
</feature>
<comment type="caution">
    <text evidence="2">The sequence shown here is derived from an EMBL/GenBank/DDBJ whole genome shotgun (WGS) entry which is preliminary data.</text>
</comment>
<evidence type="ECO:0000313" key="3">
    <source>
        <dbReference type="Proteomes" id="UP000239290"/>
    </source>
</evidence>
<reference evidence="3" key="1">
    <citation type="submission" date="2018-02" db="EMBL/GenBank/DDBJ databases">
        <title>Draft genome sequencing of Rhodococcus opacus KU647198.</title>
        <authorList>
            <person name="Zheng B.-X."/>
        </authorList>
    </citation>
    <scope>NUCLEOTIDE SEQUENCE [LARGE SCALE GENOMIC DNA]</scope>
    <source>
        <strain evidence="3">04-OD7</strain>
    </source>
</reference>
<evidence type="ECO:0000313" key="2">
    <source>
        <dbReference type="EMBL" id="PQP19757.1"/>
    </source>
</evidence>
<evidence type="ECO:0000256" key="1">
    <source>
        <dbReference type="SAM" id="MobiDB-lite"/>
    </source>
</evidence>
<organism evidence="2 3">
    <name type="scientific">Rhodococcus opacus</name>
    <name type="common">Nocardia opaca</name>
    <dbReference type="NCBI Taxonomy" id="37919"/>
    <lineage>
        <taxon>Bacteria</taxon>
        <taxon>Bacillati</taxon>
        <taxon>Actinomycetota</taxon>
        <taxon>Actinomycetes</taxon>
        <taxon>Mycobacteriales</taxon>
        <taxon>Nocardiaceae</taxon>
        <taxon>Rhodococcus</taxon>
    </lineage>
</organism>
<evidence type="ECO:0008006" key="4">
    <source>
        <dbReference type="Google" id="ProtNLM"/>
    </source>
</evidence>
<feature type="compositionally biased region" description="Low complexity" evidence="1">
    <location>
        <begin position="378"/>
        <end position="394"/>
    </location>
</feature>
<proteinExistence type="predicted"/>
<dbReference type="AlphaFoldDB" id="A0A2S8IY95"/>
<sequence>MTSPEPAGHPAEHGSILDLIQGTPVGDALATPLPSTPLEALQNSPLGPFLDAPLGDLPPLPTLPPLPPLPPNPVEALLQGHGLPGLPGVDELFKPLTDLAGSFGTGTFGSFDPTSLLDMSSGMIDQAMSMSLSGLKVLDQIWQSQAAQAAQSQGLQTQSSGTELSERGTEISATTQTAAASVARGNANLMTISESFAATAVAAAPMVMTPPGQAMLLASAAEHLKAAIGVVTQTRTELNEQTLTMNGLAAPVPVPPPPAPEAVAGAAPTSPFAIASTVIEGVGKPMISTVTDGVGDLVSASTQAASVSSSDLPADALSAKSAVTPAHGASGGVPGAVGIAGGAGIGMYGGGAGGSVSPGSGSVPRGTVTGPVPPPASPGTTPTPGSAPAASSSLAPGGAMGGMGGMGGAGMAGAGMAGAGMAGAGMAGAGRGGDDQLSGRSTPSYLVNAGENNAFVGDLPMVAPAVIGGEDLDDTPFGDQS</sequence>
<dbReference type="RefSeq" id="WP_105419838.1">
    <property type="nucleotide sequence ID" value="NZ_PUIO01000043.1"/>
</dbReference>
<name>A0A2S8IY95_RHOOP</name>
<protein>
    <recommendedName>
        <fullName evidence="4">PPE family domain-containing protein</fullName>
    </recommendedName>
</protein>
<feature type="region of interest" description="Disordered" evidence="1">
    <location>
        <begin position="355"/>
        <end position="394"/>
    </location>
</feature>
<accession>A0A2S8IY95</accession>
<dbReference type="EMBL" id="PUIO01000043">
    <property type="protein sequence ID" value="PQP19757.1"/>
    <property type="molecule type" value="Genomic_DNA"/>
</dbReference>
<feature type="compositionally biased region" description="Low complexity" evidence="1">
    <location>
        <begin position="357"/>
        <end position="370"/>
    </location>
</feature>
<dbReference type="Proteomes" id="UP000239290">
    <property type="component" value="Unassembled WGS sequence"/>
</dbReference>
<gene>
    <name evidence="2" type="ORF">C5613_29415</name>
</gene>